<evidence type="ECO:0000313" key="3">
    <source>
        <dbReference type="Proteomes" id="UP000447355"/>
    </source>
</evidence>
<gene>
    <name evidence="2" type="ORF">GTP90_34765</name>
</gene>
<organism evidence="2 3">
    <name type="scientific">Duganella vulcania</name>
    <dbReference type="NCBI Taxonomy" id="2692166"/>
    <lineage>
        <taxon>Bacteria</taxon>
        <taxon>Pseudomonadati</taxon>
        <taxon>Pseudomonadota</taxon>
        <taxon>Betaproteobacteria</taxon>
        <taxon>Burkholderiales</taxon>
        <taxon>Oxalobacteraceae</taxon>
        <taxon>Telluria group</taxon>
        <taxon>Duganella</taxon>
    </lineage>
</organism>
<sequence length="58" mass="6123">MRMSILMHWALMCAMPPGAALAATEAAPPAPRGSLVIIGGNLRPDNADVWRRVVQLAG</sequence>
<accession>A0A845H2X5</accession>
<evidence type="ECO:0000313" key="2">
    <source>
        <dbReference type="EMBL" id="MYM99019.1"/>
    </source>
</evidence>
<dbReference type="EMBL" id="WWCX01000183">
    <property type="protein sequence ID" value="MYM99019.1"/>
    <property type="molecule type" value="Genomic_DNA"/>
</dbReference>
<dbReference type="AlphaFoldDB" id="A0A845H2X5"/>
<dbReference type="Proteomes" id="UP000447355">
    <property type="component" value="Unassembled WGS sequence"/>
</dbReference>
<comment type="caution">
    <text evidence="2">The sequence shown here is derived from an EMBL/GenBank/DDBJ whole genome shotgun (WGS) entry which is preliminary data.</text>
</comment>
<evidence type="ECO:0000256" key="1">
    <source>
        <dbReference type="SAM" id="SignalP"/>
    </source>
</evidence>
<proteinExistence type="predicted"/>
<name>A0A845H2X5_9BURK</name>
<reference evidence="2" key="1">
    <citation type="submission" date="2019-12" db="EMBL/GenBank/DDBJ databases">
        <title>Novel species isolated from a subtropical stream in China.</title>
        <authorList>
            <person name="Lu H."/>
        </authorList>
    </citation>
    <scope>NUCLEOTIDE SEQUENCE [LARGE SCALE GENOMIC DNA]</scope>
    <source>
        <strain evidence="2">FT81W</strain>
    </source>
</reference>
<feature type="signal peptide" evidence="1">
    <location>
        <begin position="1"/>
        <end position="22"/>
    </location>
</feature>
<feature type="non-terminal residue" evidence="2">
    <location>
        <position position="58"/>
    </location>
</feature>
<feature type="chain" id="PRO_5032785451" evidence="1">
    <location>
        <begin position="23"/>
        <end position="58"/>
    </location>
</feature>
<keyword evidence="1" id="KW-0732">Signal</keyword>
<protein>
    <submittedName>
        <fullName evidence="2">Cyanophycinase</fullName>
    </submittedName>
</protein>